<sequence length="216" mass="25017">MWKIIIICLCFVAVHSNSDGEVMNILSASDTSLDPEITEFRKSCISKREFIELNGNITGYILTLSFSGNLVNSAVHLMAFSEMRAALGLPPPGPWKHYKKRSKEEFASATPEEYFEFKEERKRLSLDSDDFFEKNLTPVITFLDERFPAIRKMFKDRFNNIHRANPIDRKTVDAITNEYFQNIRSEMDLFQPILFRGMFCLISVQVPKKLRSDNAQ</sequence>
<protein>
    <submittedName>
        <fullName evidence="2">Uncharacterized protein</fullName>
    </submittedName>
</protein>
<keyword evidence="3" id="KW-1185">Reference proteome</keyword>
<feature type="chain" id="PRO_5040249246" evidence="1">
    <location>
        <begin position="17"/>
        <end position="216"/>
    </location>
</feature>
<name>A0A9P1I8U6_9PELO</name>
<keyword evidence="1" id="KW-0732">Signal</keyword>
<evidence type="ECO:0000256" key="1">
    <source>
        <dbReference type="SAM" id="SignalP"/>
    </source>
</evidence>
<feature type="signal peptide" evidence="1">
    <location>
        <begin position="1"/>
        <end position="16"/>
    </location>
</feature>
<accession>A0A9P1I8U6</accession>
<dbReference type="EMBL" id="CANHGI010000001">
    <property type="protein sequence ID" value="CAI5440203.1"/>
    <property type="molecule type" value="Genomic_DNA"/>
</dbReference>
<reference evidence="2" key="1">
    <citation type="submission" date="2022-11" db="EMBL/GenBank/DDBJ databases">
        <authorList>
            <person name="Kikuchi T."/>
        </authorList>
    </citation>
    <scope>NUCLEOTIDE SEQUENCE</scope>
    <source>
        <strain evidence="2">PS1010</strain>
    </source>
</reference>
<evidence type="ECO:0000313" key="3">
    <source>
        <dbReference type="Proteomes" id="UP001152747"/>
    </source>
</evidence>
<evidence type="ECO:0000313" key="2">
    <source>
        <dbReference type="EMBL" id="CAI5440203.1"/>
    </source>
</evidence>
<comment type="caution">
    <text evidence="2">The sequence shown here is derived from an EMBL/GenBank/DDBJ whole genome shotgun (WGS) entry which is preliminary data.</text>
</comment>
<dbReference type="AlphaFoldDB" id="A0A9P1I8U6"/>
<organism evidence="2 3">
    <name type="scientific">Caenorhabditis angaria</name>
    <dbReference type="NCBI Taxonomy" id="860376"/>
    <lineage>
        <taxon>Eukaryota</taxon>
        <taxon>Metazoa</taxon>
        <taxon>Ecdysozoa</taxon>
        <taxon>Nematoda</taxon>
        <taxon>Chromadorea</taxon>
        <taxon>Rhabditida</taxon>
        <taxon>Rhabditina</taxon>
        <taxon>Rhabditomorpha</taxon>
        <taxon>Rhabditoidea</taxon>
        <taxon>Rhabditidae</taxon>
        <taxon>Peloderinae</taxon>
        <taxon>Caenorhabditis</taxon>
    </lineage>
</organism>
<dbReference type="Proteomes" id="UP001152747">
    <property type="component" value="Unassembled WGS sequence"/>
</dbReference>
<proteinExistence type="predicted"/>
<gene>
    <name evidence="2" type="ORF">CAMP_LOCUS2840</name>
</gene>